<organism evidence="1 2">
    <name type="scientific">Shewanella fodinae</name>
    <dbReference type="NCBI Taxonomy" id="552357"/>
    <lineage>
        <taxon>Bacteria</taxon>
        <taxon>Pseudomonadati</taxon>
        <taxon>Pseudomonadota</taxon>
        <taxon>Gammaproteobacteria</taxon>
        <taxon>Alteromonadales</taxon>
        <taxon>Shewanellaceae</taxon>
        <taxon>Shewanella</taxon>
    </lineage>
</organism>
<gene>
    <name evidence="1" type="ORF">EDC91_1572</name>
</gene>
<sequence>MLARATLLRTKDVKTAIHIARPSRKGFYTLILSSWREIIHCH</sequence>
<evidence type="ECO:0000313" key="2">
    <source>
        <dbReference type="Proteomes" id="UP000294832"/>
    </source>
</evidence>
<dbReference type="AlphaFoldDB" id="A0A4R2FC22"/>
<dbReference type="EMBL" id="SLWF01000057">
    <property type="protein sequence ID" value="TCN76308.1"/>
    <property type="molecule type" value="Genomic_DNA"/>
</dbReference>
<proteinExistence type="predicted"/>
<keyword evidence="2" id="KW-1185">Reference proteome</keyword>
<comment type="caution">
    <text evidence="1">The sequence shown here is derived from an EMBL/GenBank/DDBJ whole genome shotgun (WGS) entry which is preliminary data.</text>
</comment>
<accession>A0A4R2FC22</accession>
<evidence type="ECO:0000313" key="1">
    <source>
        <dbReference type="EMBL" id="TCN76308.1"/>
    </source>
</evidence>
<dbReference type="Proteomes" id="UP000294832">
    <property type="component" value="Unassembled WGS sequence"/>
</dbReference>
<protein>
    <submittedName>
        <fullName evidence="1">Uncharacterized protein</fullName>
    </submittedName>
</protein>
<reference evidence="1 2" key="1">
    <citation type="submission" date="2019-03" db="EMBL/GenBank/DDBJ databases">
        <title>Freshwater and sediment microbial communities from various areas in North America, analyzing microbe dynamics in response to fracking.</title>
        <authorList>
            <person name="Lamendella R."/>
        </authorList>
    </citation>
    <scope>NUCLEOTIDE SEQUENCE [LARGE SCALE GENOMIC DNA]</scope>
    <source>
        <strain evidence="1 2">74A</strain>
    </source>
</reference>
<name>A0A4R2FC22_9GAMM</name>